<comment type="catalytic activity">
    <reaction evidence="8">
        <text>fluoride(in) = fluoride(out)</text>
        <dbReference type="Rhea" id="RHEA:76159"/>
        <dbReference type="ChEBI" id="CHEBI:17051"/>
    </reaction>
    <physiologicalReaction direction="left-to-right" evidence="8">
        <dbReference type="Rhea" id="RHEA:76160"/>
    </physiologicalReaction>
</comment>
<sequence length="133" mass="13212">MLVIVGGAVGVAARALLVVPLTVGSAVHPLAVPAVTLGINLVGSLLLGVIIGWLDDRHPLGRLFLGTGVMGGFTTYSAFAVQSVTTASASPFVGLALIALSLFGGALAAAAGLAVGRRIVDRPGEVESPEDAE</sequence>
<dbReference type="GO" id="GO:0046872">
    <property type="term" value="F:metal ion binding"/>
    <property type="evidence" value="ECO:0007669"/>
    <property type="project" value="UniProtKB-KW"/>
</dbReference>
<proteinExistence type="inferred from homology"/>
<keyword evidence="10" id="KW-0406">Ion transport</keyword>
<evidence type="ECO:0000313" key="12">
    <source>
        <dbReference type="Proteomes" id="UP000187185"/>
    </source>
</evidence>
<keyword evidence="10" id="KW-0813">Transport</keyword>
<accession>A0A1P8UD31</accession>
<comment type="function">
    <text evidence="9 10">Fluoride-specific ion channel. Important for reducing fluoride concentration in the cell, thus reducing its toxicity.</text>
</comment>
<dbReference type="STRING" id="36805.BOH66_15710"/>
<evidence type="ECO:0000256" key="4">
    <source>
        <dbReference type="ARBA" id="ARBA00022989"/>
    </source>
</evidence>
<evidence type="ECO:0000313" key="11">
    <source>
        <dbReference type="EMBL" id="APZ35955.1"/>
    </source>
</evidence>
<evidence type="ECO:0000256" key="1">
    <source>
        <dbReference type="ARBA" id="ARBA00004651"/>
    </source>
</evidence>
<dbReference type="KEGG" id="maur:BOH66_15710"/>
<feature type="transmembrane region" description="Helical" evidence="10">
    <location>
        <begin position="31"/>
        <end position="54"/>
    </location>
</feature>
<evidence type="ECO:0000256" key="7">
    <source>
        <dbReference type="ARBA" id="ARBA00035120"/>
    </source>
</evidence>
<reference evidence="11 12" key="1">
    <citation type="submission" date="2016-12" db="EMBL/GenBank/DDBJ databases">
        <title>Complete genome sequence of Microbacterium aurum KACC 15219.</title>
        <authorList>
            <person name="Jung Y."/>
            <person name="Shin J.-H."/>
            <person name="Lee Y.-J."/>
            <person name="Yi H."/>
            <person name="Bahn Y.-S."/>
            <person name="Kim J.F."/>
            <person name="Lee D.-W."/>
        </authorList>
    </citation>
    <scope>NUCLEOTIDE SEQUENCE [LARGE SCALE GENOMIC DNA]</scope>
    <source>
        <strain evidence="11 12">KACC 15219</strain>
    </source>
</reference>
<feature type="transmembrane region" description="Helical" evidence="10">
    <location>
        <begin position="93"/>
        <end position="115"/>
    </location>
</feature>
<comment type="subcellular location">
    <subcellularLocation>
        <location evidence="1 10">Cell membrane</location>
        <topology evidence="1 10">Multi-pass membrane protein</topology>
    </subcellularLocation>
</comment>
<keyword evidence="5 10" id="KW-0472">Membrane</keyword>
<dbReference type="InterPro" id="IPR003691">
    <property type="entry name" value="FluC"/>
</dbReference>
<evidence type="ECO:0000256" key="5">
    <source>
        <dbReference type="ARBA" id="ARBA00023136"/>
    </source>
</evidence>
<keyword evidence="2 10" id="KW-1003">Cell membrane</keyword>
<evidence type="ECO:0000256" key="3">
    <source>
        <dbReference type="ARBA" id="ARBA00022692"/>
    </source>
</evidence>
<dbReference type="GO" id="GO:0062054">
    <property type="term" value="F:fluoride channel activity"/>
    <property type="evidence" value="ECO:0007669"/>
    <property type="project" value="UniProtKB-UniRule"/>
</dbReference>
<organism evidence="11 12">
    <name type="scientific">Microbacterium aurum</name>
    <dbReference type="NCBI Taxonomy" id="36805"/>
    <lineage>
        <taxon>Bacteria</taxon>
        <taxon>Bacillati</taxon>
        <taxon>Actinomycetota</taxon>
        <taxon>Actinomycetes</taxon>
        <taxon>Micrococcales</taxon>
        <taxon>Microbacteriaceae</taxon>
        <taxon>Microbacterium</taxon>
    </lineage>
</organism>
<dbReference type="EMBL" id="CP018762">
    <property type="protein sequence ID" value="APZ35955.1"/>
    <property type="molecule type" value="Genomic_DNA"/>
</dbReference>
<comment type="activity regulation">
    <text evidence="10">Na(+) is not transported, but it plays an essential structural role and its presence is essential for fluoride channel function.</text>
</comment>
<dbReference type="AlphaFoldDB" id="A0A1P8UD31"/>
<gene>
    <name evidence="10" type="primary">fluC</name>
    <name evidence="10" type="synonym">crcB</name>
    <name evidence="11" type="ORF">BOH66_15710</name>
</gene>
<evidence type="ECO:0000256" key="9">
    <source>
        <dbReference type="ARBA" id="ARBA00049940"/>
    </source>
</evidence>
<feature type="binding site" evidence="10">
    <location>
        <position position="74"/>
    </location>
    <ligand>
        <name>Na(+)</name>
        <dbReference type="ChEBI" id="CHEBI:29101"/>
        <note>structural</note>
    </ligand>
</feature>
<keyword evidence="10" id="KW-0915">Sodium</keyword>
<evidence type="ECO:0000256" key="8">
    <source>
        <dbReference type="ARBA" id="ARBA00035585"/>
    </source>
</evidence>
<dbReference type="Proteomes" id="UP000187185">
    <property type="component" value="Chromosome"/>
</dbReference>
<feature type="transmembrane region" description="Helical" evidence="10">
    <location>
        <begin position="63"/>
        <end position="81"/>
    </location>
</feature>
<evidence type="ECO:0000256" key="10">
    <source>
        <dbReference type="HAMAP-Rule" id="MF_00454"/>
    </source>
</evidence>
<dbReference type="HAMAP" id="MF_00454">
    <property type="entry name" value="FluC"/>
    <property type="match status" value="1"/>
</dbReference>
<evidence type="ECO:0000256" key="2">
    <source>
        <dbReference type="ARBA" id="ARBA00022475"/>
    </source>
</evidence>
<feature type="binding site" evidence="10">
    <location>
        <position position="71"/>
    </location>
    <ligand>
        <name>Na(+)</name>
        <dbReference type="ChEBI" id="CHEBI:29101"/>
        <note>structural</note>
    </ligand>
</feature>
<protein>
    <recommendedName>
        <fullName evidence="10">Fluoride-specific ion channel FluC</fullName>
    </recommendedName>
</protein>
<keyword evidence="3 10" id="KW-0812">Transmembrane</keyword>
<dbReference type="GO" id="GO:0140114">
    <property type="term" value="P:cellular detoxification of fluoride"/>
    <property type="evidence" value="ECO:0007669"/>
    <property type="project" value="UniProtKB-UniRule"/>
</dbReference>
<keyword evidence="12" id="KW-1185">Reference proteome</keyword>
<dbReference type="Pfam" id="PF02537">
    <property type="entry name" value="CRCB"/>
    <property type="match status" value="1"/>
</dbReference>
<dbReference type="OrthoDB" id="4408652at2"/>
<keyword evidence="6 10" id="KW-0407">Ion channel</keyword>
<keyword evidence="4 10" id="KW-1133">Transmembrane helix</keyword>
<dbReference type="GO" id="GO:0005886">
    <property type="term" value="C:plasma membrane"/>
    <property type="evidence" value="ECO:0007669"/>
    <property type="project" value="UniProtKB-SubCell"/>
</dbReference>
<name>A0A1P8UD31_9MICO</name>
<comment type="similarity">
    <text evidence="7 10">Belongs to the fluoride channel Fluc/FEX (TC 1.A.43) family.</text>
</comment>
<evidence type="ECO:0000256" key="6">
    <source>
        <dbReference type="ARBA" id="ARBA00023303"/>
    </source>
</evidence>
<keyword evidence="10" id="KW-0479">Metal-binding</keyword>